<dbReference type="GO" id="GO:0003924">
    <property type="term" value="F:GTPase activity"/>
    <property type="evidence" value="ECO:0007669"/>
    <property type="project" value="InterPro"/>
</dbReference>
<organism evidence="5 6">
    <name type="scientific">Amycolatopsis saalfeldensis</name>
    <dbReference type="NCBI Taxonomy" id="394193"/>
    <lineage>
        <taxon>Bacteria</taxon>
        <taxon>Bacillati</taxon>
        <taxon>Actinomycetota</taxon>
        <taxon>Actinomycetes</taxon>
        <taxon>Pseudonocardiales</taxon>
        <taxon>Pseudonocardiaceae</taxon>
        <taxon>Amycolatopsis</taxon>
    </lineage>
</organism>
<dbReference type="InterPro" id="IPR027417">
    <property type="entry name" value="P-loop_NTPase"/>
</dbReference>
<dbReference type="STRING" id="394193.SAMN04489732_121178"/>
<evidence type="ECO:0000256" key="1">
    <source>
        <dbReference type="ARBA" id="ARBA00022741"/>
    </source>
</evidence>
<protein>
    <submittedName>
        <fullName evidence="5">Elongation factor Tu GTP binding domain-containing protein</fullName>
    </submittedName>
</protein>
<dbReference type="Pfam" id="PF00009">
    <property type="entry name" value="GTP_EFTU"/>
    <property type="match status" value="1"/>
</dbReference>
<dbReference type="SUPFAM" id="SSF52540">
    <property type="entry name" value="P-loop containing nucleoside triphosphate hydrolases"/>
    <property type="match status" value="1"/>
</dbReference>
<accession>A0A1H8YKN2</accession>
<dbReference type="GO" id="GO:0003746">
    <property type="term" value="F:translation elongation factor activity"/>
    <property type="evidence" value="ECO:0007669"/>
    <property type="project" value="UniProtKB-KW"/>
</dbReference>
<keyword evidence="2" id="KW-0648">Protein biosynthesis</keyword>
<evidence type="ECO:0000256" key="2">
    <source>
        <dbReference type="ARBA" id="ARBA00022917"/>
    </source>
</evidence>
<evidence type="ECO:0000313" key="5">
    <source>
        <dbReference type="EMBL" id="SEP52707.1"/>
    </source>
</evidence>
<dbReference type="Gene3D" id="3.40.50.300">
    <property type="entry name" value="P-loop containing nucleotide triphosphate hydrolases"/>
    <property type="match status" value="2"/>
</dbReference>
<evidence type="ECO:0000259" key="4">
    <source>
        <dbReference type="Pfam" id="PF00009"/>
    </source>
</evidence>
<dbReference type="GO" id="GO:0005525">
    <property type="term" value="F:GTP binding"/>
    <property type="evidence" value="ECO:0007669"/>
    <property type="project" value="UniProtKB-KW"/>
</dbReference>
<dbReference type="PANTHER" id="PTHR43261:SF1">
    <property type="entry name" value="RIBOSOME-RELEASING FACTOR 2, MITOCHONDRIAL"/>
    <property type="match status" value="1"/>
</dbReference>
<feature type="domain" description="Tr-type G" evidence="4">
    <location>
        <begin position="3"/>
        <end position="61"/>
    </location>
</feature>
<keyword evidence="1" id="KW-0547">Nucleotide-binding</keyword>
<keyword evidence="6" id="KW-1185">Reference proteome</keyword>
<keyword evidence="5" id="KW-0251">Elongation factor</keyword>
<evidence type="ECO:0000313" key="6">
    <source>
        <dbReference type="Proteomes" id="UP000198582"/>
    </source>
</evidence>
<keyword evidence="3" id="KW-0342">GTP-binding</keyword>
<dbReference type="InterPro" id="IPR000795">
    <property type="entry name" value="T_Tr_GTP-bd_dom"/>
</dbReference>
<proteinExistence type="predicted"/>
<name>A0A1H8YKN2_9PSEU</name>
<sequence>MTTLTIGTLAHVDAGKTSLTKRLLFEAGVIGHLGSVDGGDTQTDSPELERRRGITIKSAVVAQTRVLMRTLTRLGLPVLVFVNKIDRMGAQEGQLLDALRAKLSPRCVALSTVTGLGDHWRRRRRTRHGRA</sequence>
<dbReference type="PROSITE" id="PS00301">
    <property type="entry name" value="G_TR_1"/>
    <property type="match status" value="1"/>
</dbReference>
<dbReference type="GO" id="GO:0032790">
    <property type="term" value="P:ribosome disassembly"/>
    <property type="evidence" value="ECO:0007669"/>
    <property type="project" value="TreeGrafter"/>
</dbReference>
<dbReference type="AlphaFoldDB" id="A0A1H8YKN2"/>
<dbReference type="EMBL" id="FOEF01000021">
    <property type="protein sequence ID" value="SEP52707.1"/>
    <property type="molecule type" value="Genomic_DNA"/>
</dbReference>
<evidence type="ECO:0000256" key="3">
    <source>
        <dbReference type="ARBA" id="ARBA00023134"/>
    </source>
</evidence>
<dbReference type="PANTHER" id="PTHR43261">
    <property type="entry name" value="TRANSLATION ELONGATION FACTOR G-RELATED"/>
    <property type="match status" value="1"/>
</dbReference>
<dbReference type="Proteomes" id="UP000198582">
    <property type="component" value="Unassembled WGS sequence"/>
</dbReference>
<dbReference type="InterPro" id="IPR031157">
    <property type="entry name" value="G_TR_CS"/>
</dbReference>
<gene>
    <name evidence="5" type="ORF">SAMN04489732_121178</name>
</gene>
<reference evidence="5 6" key="1">
    <citation type="submission" date="2016-10" db="EMBL/GenBank/DDBJ databases">
        <authorList>
            <person name="de Groot N.N."/>
        </authorList>
    </citation>
    <scope>NUCLEOTIDE SEQUENCE [LARGE SCALE GENOMIC DNA]</scope>
    <source>
        <strain evidence="5 6">DSM 44993</strain>
    </source>
</reference>